<dbReference type="EMBL" id="FNKQ01000001">
    <property type="protein sequence ID" value="SDQ05025.1"/>
    <property type="molecule type" value="Genomic_DNA"/>
</dbReference>
<dbReference type="InterPro" id="IPR052900">
    <property type="entry name" value="Phospholipid_Metab_Enz"/>
</dbReference>
<evidence type="ECO:0000313" key="4">
    <source>
        <dbReference type="EMBL" id="RDI72012.1"/>
    </source>
</evidence>
<evidence type="ECO:0000259" key="2">
    <source>
        <dbReference type="Pfam" id="PF09423"/>
    </source>
</evidence>
<dbReference type="InterPro" id="IPR006311">
    <property type="entry name" value="TAT_signal"/>
</dbReference>
<evidence type="ECO:0000313" key="6">
    <source>
        <dbReference type="Proteomes" id="UP000199289"/>
    </source>
</evidence>
<dbReference type="Pfam" id="PF16655">
    <property type="entry name" value="PhoD_N"/>
    <property type="match status" value="1"/>
</dbReference>
<dbReference type="SUPFAM" id="SSF56300">
    <property type="entry name" value="Metallo-dependent phosphatases"/>
    <property type="match status" value="1"/>
</dbReference>
<dbReference type="Pfam" id="PF09423">
    <property type="entry name" value="PhoD"/>
    <property type="match status" value="1"/>
</dbReference>
<evidence type="ECO:0000313" key="7">
    <source>
        <dbReference type="Proteomes" id="UP000255421"/>
    </source>
</evidence>
<keyword evidence="7" id="KW-1185">Reference proteome</keyword>
<dbReference type="PROSITE" id="PS51318">
    <property type="entry name" value="TAT"/>
    <property type="match status" value="1"/>
</dbReference>
<dbReference type="Gene3D" id="2.60.40.380">
    <property type="entry name" value="Purple acid phosphatase-like, N-terminal"/>
    <property type="match status" value="1"/>
</dbReference>
<dbReference type="CDD" id="cd07389">
    <property type="entry name" value="MPP_PhoD"/>
    <property type="match status" value="1"/>
</dbReference>
<sequence length="597" mass="67322">MTDNTDGENVTKRRDVLRTAGAAAAGGVATALLDADIVRGASAESVREGAADWTTDADAGAFPLSVASGGPTEAGAILWTKLAEGAHSESDPTYVRVGTDESFSETVYEGKVAADAVTPDHDHVVKVDVDGELPADCHLYFQFHHAGANSPVGRCRTLPAPDASPERLRLAVVSCQSYQDGYYPSYGYVAEEDVDYLVHLGDQIYEYAGDSRFEGRSVTLPSGNDVAWTLEDYRHLWRTYRGDEFFQRALANHTFIPTWDDHEYVNNPFWDYENDRPWSDDHPRNDDDEFMTRLYRDSIRAWWEYNPARVQYDADADHLHDRFRMWRSVRFGDLVELLMTDERLFRSMPPGGDDAGRREGGVPPNAPEADDGDRTMLGFEQREWFLDTALGSDATWLTWGNEVPFSPIWRSSNDDGQFYRDYDNWDGYEHERREIVGRLAHEGVENYVALTGDMHNYMVSYVLNDWESVENRSPIPPADERVGVELMAPAISSESDASNFWGAEDSTDVESESPALTADKHREVVLEENPHIEWFDSQYNGYAVAEFAPDGCTWRAYAVDDTVDEPDAHRTLLREYHVPEGGVELEERAANDPDWEG</sequence>
<dbReference type="EMBL" id="QQST01000001">
    <property type="protein sequence ID" value="RDI72012.1"/>
    <property type="molecule type" value="Genomic_DNA"/>
</dbReference>
<dbReference type="InterPro" id="IPR038607">
    <property type="entry name" value="PhoD-like_sf"/>
</dbReference>
<reference evidence="5" key="2">
    <citation type="submission" date="2016-10" db="EMBL/GenBank/DDBJ databases">
        <authorList>
            <person name="de Groot N.N."/>
        </authorList>
    </citation>
    <scope>NUCLEOTIDE SEQUENCE [LARGE SCALE GENOMIC DNA]</scope>
    <source>
        <strain evidence="5">CGMCC 1.12397</strain>
    </source>
</reference>
<evidence type="ECO:0000259" key="3">
    <source>
        <dbReference type="Pfam" id="PF16655"/>
    </source>
</evidence>
<reference evidence="6" key="1">
    <citation type="submission" date="2016-10" db="EMBL/GenBank/DDBJ databases">
        <authorList>
            <person name="Varghese N."/>
            <person name="Submissions S."/>
        </authorList>
    </citation>
    <scope>NUCLEOTIDE SEQUENCE [LARGE SCALE GENOMIC DNA]</scope>
    <source>
        <strain evidence="6">CGMCC 1.12397</strain>
    </source>
</reference>
<reference evidence="4 7" key="3">
    <citation type="submission" date="2018-07" db="EMBL/GenBank/DDBJ databases">
        <title>Genome sequence of extremly halophilic archaeon Halopelagius longus strain BC12-B1.</title>
        <authorList>
            <person name="Zhang X."/>
        </authorList>
    </citation>
    <scope>NUCLEOTIDE SEQUENCE [LARGE SCALE GENOMIC DNA]</scope>
    <source>
        <strain evidence="4 7">BC12-B1</strain>
    </source>
</reference>
<dbReference type="InterPro" id="IPR032093">
    <property type="entry name" value="PhoD_N"/>
</dbReference>
<feature type="domain" description="Phospholipase D N-terminal" evidence="3">
    <location>
        <begin position="65"/>
        <end position="157"/>
    </location>
</feature>
<dbReference type="AlphaFoldDB" id="A0A1H0XQ80"/>
<feature type="region of interest" description="Disordered" evidence="1">
    <location>
        <begin position="348"/>
        <end position="373"/>
    </location>
</feature>
<dbReference type="InterPro" id="IPR018946">
    <property type="entry name" value="PhoD-like_MPP"/>
</dbReference>
<evidence type="ECO:0000313" key="5">
    <source>
        <dbReference type="EMBL" id="SDQ05025.1"/>
    </source>
</evidence>
<protein>
    <submittedName>
        <fullName evidence="4 5">Alkaline phosphatase</fullName>
    </submittedName>
</protein>
<dbReference type="PANTHER" id="PTHR43606:SF2">
    <property type="entry name" value="ALKALINE PHOSPHATASE FAMILY PROTEIN (AFU_ORTHOLOGUE AFUA_5G03860)"/>
    <property type="match status" value="1"/>
</dbReference>
<name>A0A1H0XQ80_9EURY</name>
<feature type="domain" description="PhoD-like phosphatase metallophosphatase" evidence="2">
    <location>
        <begin position="170"/>
        <end position="553"/>
    </location>
</feature>
<dbReference type="InterPro" id="IPR029052">
    <property type="entry name" value="Metallo-depent_PP-like"/>
</dbReference>
<evidence type="ECO:0000256" key="1">
    <source>
        <dbReference type="SAM" id="MobiDB-lite"/>
    </source>
</evidence>
<accession>A0A1H0XQ80</accession>
<organism evidence="5 6">
    <name type="scientific">Halopelagius longus</name>
    <dbReference type="NCBI Taxonomy" id="1236180"/>
    <lineage>
        <taxon>Archaea</taxon>
        <taxon>Methanobacteriati</taxon>
        <taxon>Methanobacteriota</taxon>
        <taxon>Stenosarchaea group</taxon>
        <taxon>Halobacteria</taxon>
        <taxon>Halobacteriales</taxon>
        <taxon>Haloferacaceae</taxon>
    </lineage>
</organism>
<dbReference type="PANTHER" id="PTHR43606">
    <property type="entry name" value="PHOSPHATASE, PUTATIVE (AFU_ORTHOLOGUE AFUA_6G08710)-RELATED"/>
    <property type="match status" value="1"/>
</dbReference>
<dbReference type="Gene3D" id="3.60.21.70">
    <property type="entry name" value="PhoD-like phosphatase"/>
    <property type="match status" value="1"/>
</dbReference>
<dbReference type="Proteomes" id="UP000199289">
    <property type="component" value="Unassembled WGS sequence"/>
</dbReference>
<proteinExistence type="predicted"/>
<dbReference type="Proteomes" id="UP000255421">
    <property type="component" value="Unassembled WGS sequence"/>
</dbReference>
<gene>
    <name evidence="4" type="ORF">DWB78_09925</name>
    <name evidence="5" type="ORF">SAMN05216278_0090</name>
</gene>